<feature type="chain" id="PRO_5041227927" evidence="1">
    <location>
        <begin position="28"/>
        <end position="365"/>
    </location>
</feature>
<accession>A0AA40B4R1</accession>
<feature type="signal peptide" evidence="1">
    <location>
        <begin position="1"/>
        <end position="27"/>
    </location>
</feature>
<dbReference type="EMBL" id="JAUIRO010000002">
    <property type="protein sequence ID" value="KAK0727705.1"/>
    <property type="molecule type" value="Genomic_DNA"/>
</dbReference>
<dbReference type="AlphaFoldDB" id="A0AA40B4R1"/>
<comment type="caution">
    <text evidence="2">The sequence shown here is derived from an EMBL/GenBank/DDBJ whole genome shotgun (WGS) entry which is preliminary data.</text>
</comment>
<name>A0AA40B4R1_9PEZI</name>
<organism evidence="2 3">
    <name type="scientific">Lasiosphaeria miniovina</name>
    <dbReference type="NCBI Taxonomy" id="1954250"/>
    <lineage>
        <taxon>Eukaryota</taxon>
        <taxon>Fungi</taxon>
        <taxon>Dikarya</taxon>
        <taxon>Ascomycota</taxon>
        <taxon>Pezizomycotina</taxon>
        <taxon>Sordariomycetes</taxon>
        <taxon>Sordariomycetidae</taxon>
        <taxon>Sordariales</taxon>
        <taxon>Lasiosphaeriaceae</taxon>
        <taxon>Lasiosphaeria</taxon>
    </lineage>
</organism>
<reference evidence="2" key="1">
    <citation type="submission" date="2023-06" db="EMBL/GenBank/DDBJ databases">
        <title>Genome-scale phylogeny and comparative genomics of the fungal order Sordariales.</title>
        <authorList>
            <consortium name="Lawrence Berkeley National Laboratory"/>
            <person name="Hensen N."/>
            <person name="Bonometti L."/>
            <person name="Westerberg I."/>
            <person name="Brannstrom I.O."/>
            <person name="Guillou S."/>
            <person name="Cros-Aarteil S."/>
            <person name="Calhoun S."/>
            <person name="Haridas S."/>
            <person name="Kuo A."/>
            <person name="Mondo S."/>
            <person name="Pangilinan J."/>
            <person name="Riley R."/>
            <person name="LaButti K."/>
            <person name="Andreopoulos B."/>
            <person name="Lipzen A."/>
            <person name="Chen C."/>
            <person name="Yanf M."/>
            <person name="Daum C."/>
            <person name="Ng V."/>
            <person name="Clum A."/>
            <person name="Steindorff A."/>
            <person name="Ohm R."/>
            <person name="Martin F."/>
            <person name="Silar P."/>
            <person name="Natvig D."/>
            <person name="Lalanne C."/>
            <person name="Gautier V."/>
            <person name="Ament-velasquez S.L."/>
            <person name="Kruys A."/>
            <person name="Hutchinson M.I."/>
            <person name="Powell A.J."/>
            <person name="Barry K."/>
            <person name="Miller A.N."/>
            <person name="Grigoriev I.V."/>
            <person name="Debuchy R."/>
            <person name="Gladieux P."/>
            <person name="Thoren M.H."/>
            <person name="Johannesson H."/>
        </authorList>
    </citation>
    <scope>NUCLEOTIDE SEQUENCE</scope>
    <source>
        <strain evidence="2">SMH2392-1A</strain>
    </source>
</reference>
<dbReference type="RefSeq" id="XP_060300560.1">
    <property type="nucleotide sequence ID" value="XM_060437002.1"/>
</dbReference>
<gene>
    <name evidence="2" type="ORF">B0T26DRAFT_638146</name>
</gene>
<sequence length="365" mass="37744">MVFTRKRQGALALLQAVAMFAISGVAARSSRCRPACSPDDPVVALLGSNDGSLSFCSEFLALPVSTVGATVTPTVVTTVTETSYVTEAVTETDATTTVTVPAPTVPVATISPVKRGQAARQSVAYPTWLPTTYLERRVSSACACLSVPQSVTTSTATADAAATQTEAATVTETTTTTLHATATATATAAPLAVKRSAKIEILRKSTLDNVGWLYYSSGPAIGTAAQAATVSFTLDADATAGSQVRITMDDFAPLALGFVKDSNAANVIELENGYGSVAIIEPTPPGSAPAYVTPASKRESDIWTVDTVTKMIGWNWITTSGAPATIHLYRVGGRLYPVGNVAAFNSATGGASSSNYEVLLRFSLV</sequence>
<evidence type="ECO:0000313" key="2">
    <source>
        <dbReference type="EMBL" id="KAK0727705.1"/>
    </source>
</evidence>
<keyword evidence="1" id="KW-0732">Signal</keyword>
<evidence type="ECO:0000256" key="1">
    <source>
        <dbReference type="SAM" id="SignalP"/>
    </source>
</evidence>
<keyword evidence="3" id="KW-1185">Reference proteome</keyword>
<dbReference type="Proteomes" id="UP001172101">
    <property type="component" value="Unassembled WGS sequence"/>
</dbReference>
<evidence type="ECO:0000313" key="3">
    <source>
        <dbReference type="Proteomes" id="UP001172101"/>
    </source>
</evidence>
<dbReference type="GeneID" id="85320272"/>
<proteinExistence type="predicted"/>
<protein>
    <submittedName>
        <fullName evidence="2">Uncharacterized protein</fullName>
    </submittedName>
</protein>